<dbReference type="Proteomes" id="UP000692954">
    <property type="component" value="Unassembled WGS sequence"/>
</dbReference>
<comment type="caution">
    <text evidence="1">The sequence shown here is derived from an EMBL/GenBank/DDBJ whole genome shotgun (WGS) entry which is preliminary data.</text>
</comment>
<sequence>MIFILSLKRQNSYKVETDIQFREFLLQQFQDYRDVLDFQNILVLKWTRMIYERRLGSEFLRIYRKSIFFEKIQKQNDQDAEYTIIECYRNCVYSIKCGDNVNLFIIYDKK</sequence>
<keyword evidence="2" id="KW-1185">Reference proteome</keyword>
<evidence type="ECO:0000313" key="1">
    <source>
        <dbReference type="EMBL" id="CAD8104128.1"/>
    </source>
</evidence>
<gene>
    <name evidence="1" type="ORF">PSON_ATCC_30995.1.T0810198</name>
</gene>
<protein>
    <submittedName>
        <fullName evidence="1">Uncharacterized protein</fullName>
    </submittedName>
</protein>
<evidence type="ECO:0000313" key="2">
    <source>
        <dbReference type="Proteomes" id="UP000692954"/>
    </source>
</evidence>
<dbReference type="EMBL" id="CAJJDN010000081">
    <property type="protein sequence ID" value="CAD8104128.1"/>
    <property type="molecule type" value="Genomic_DNA"/>
</dbReference>
<reference evidence="1" key="1">
    <citation type="submission" date="2021-01" db="EMBL/GenBank/DDBJ databases">
        <authorList>
            <consortium name="Genoscope - CEA"/>
            <person name="William W."/>
        </authorList>
    </citation>
    <scope>NUCLEOTIDE SEQUENCE</scope>
</reference>
<proteinExistence type="predicted"/>
<dbReference type="AlphaFoldDB" id="A0A8S1PNU5"/>
<accession>A0A8S1PNU5</accession>
<organism evidence="1 2">
    <name type="scientific">Paramecium sonneborni</name>
    <dbReference type="NCBI Taxonomy" id="65129"/>
    <lineage>
        <taxon>Eukaryota</taxon>
        <taxon>Sar</taxon>
        <taxon>Alveolata</taxon>
        <taxon>Ciliophora</taxon>
        <taxon>Intramacronucleata</taxon>
        <taxon>Oligohymenophorea</taxon>
        <taxon>Peniculida</taxon>
        <taxon>Parameciidae</taxon>
        <taxon>Paramecium</taxon>
    </lineage>
</organism>
<name>A0A8S1PNU5_9CILI</name>